<proteinExistence type="inferred from homology"/>
<gene>
    <name evidence="7" type="ORF">QP116_02935</name>
</gene>
<dbReference type="PANTHER" id="PTHR36174:SF1">
    <property type="entry name" value="LIPID II:GLYCINE GLYCYLTRANSFERASE"/>
    <property type="match status" value="1"/>
</dbReference>
<keyword evidence="2" id="KW-0808">Transferase</keyword>
<sequence length="391" mass="42657">MAEPTSPLNAPLIKAREISADEHREFLAQHPDASFMQTPAWGAVKADWDSVSLGIYAGEKLVGAALVLLRWAPVVKRCLAYVPMGPVIDWSEYPAEAVVDALVEDVKRRGAFALRFGPNVKAKRWDAADVRKALGAGTMQTLDELETAETYDVGLQLIEALTARGARPLGGGMDFEAGQPAYLALVPLVDADGNQLDLDGVLGSFSGNNRRDTRKAMRAGFVLHEDPADGFDRFTALINETAKRQEFTARPASYFKTLYKELNDQEPGSCRIYIVSAPDDENHDLATAMLVMHGNQSWYLYGGSVLDRAYAGAPRLLQAVMIESAIERGCVVLDQGGLTSTLQMGGDHAGGLTRFKTGVGADVFRMVGEWEIAISKPITWAFNKYMQARSR</sequence>
<dbReference type="InterPro" id="IPR016181">
    <property type="entry name" value="Acyl_CoA_acyltransferase"/>
</dbReference>
<keyword evidence="6" id="KW-0961">Cell wall biogenesis/degradation</keyword>
<comment type="caution">
    <text evidence="7">The sequence shown here is derived from an EMBL/GenBank/DDBJ whole genome shotgun (WGS) entry which is preliminary data.</text>
</comment>
<dbReference type="GO" id="GO:0009252">
    <property type="term" value="P:peptidoglycan biosynthetic process"/>
    <property type="evidence" value="ECO:0007669"/>
    <property type="project" value="UniProtKB-KW"/>
</dbReference>
<organism evidence="7 8">
    <name type="scientific">Pseudoglutamicibacter cumminsii</name>
    <dbReference type="NCBI Taxonomy" id="156979"/>
    <lineage>
        <taxon>Bacteria</taxon>
        <taxon>Bacillati</taxon>
        <taxon>Actinomycetota</taxon>
        <taxon>Actinomycetes</taxon>
        <taxon>Micrococcales</taxon>
        <taxon>Micrococcaceae</taxon>
        <taxon>Pseudoglutamicibacter</taxon>
    </lineage>
</organism>
<evidence type="ECO:0000256" key="4">
    <source>
        <dbReference type="ARBA" id="ARBA00022984"/>
    </source>
</evidence>
<dbReference type="SUPFAM" id="SSF55729">
    <property type="entry name" value="Acyl-CoA N-acyltransferases (Nat)"/>
    <property type="match status" value="2"/>
</dbReference>
<evidence type="ECO:0000256" key="2">
    <source>
        <dbReference type="ARBA" id="ARBA00022679"/>
    </source>
</evidence>
<dbReference type="Pfam" id="PF02388">
    <property type="entry name" value="FemAB"/>
    <property type="match status" value="2"/>
</dbReference>
<accession>A0AAP4FEE7</accession>
<evidence type="ECO:0000256" key="3">
    <source>
        <dbReference type="ARBA" id="ARBA00022960"/>
    </source>
</evidence>
<comment type="similarity">
    <text evidence="1">Belongs to the FemABX family.</text>
</comment>
<dbReference type="GO" id="GO:0071555">
    <property type="term" value="P:cell wall organization"/>
    <property type="evidence" value="ECO:0007669"/>
    <property type="project" value="UniProtKB-KW"/>
</dbReference>
<dbReference type="PANTHER" id="PTHR36174">
    <property type="entry name" value="LIPID II:GLYCINE GLYCYLTRANSFERASE"/>
    <property type="match status" value="1"/>
</dbReference>
<evidence type="ECO:0000256" key="1">
    <source>
        <dbReference type="ARBA" id="ARBA00009943"/>
    </source>
</evidence>
<keyword evidence="3" id="KW-0133">Cell shape</keyword>
<keyword evidence="4" id="KW-0573">Peptidoglycan synthesis</keyword>
<dbReference type="PROSITE" id="PS51191">
    <property type="entry name" value="FEMABX"/>
    <property type="match status" value="1"/>
</dbReference>
<dbReference type="InterPro" id="IPR050644">
    <property type="entry name" value="PG_Glycine_Bridge_Synth"/>
</dbReference>
<evidence type="ECO:0000313" key="8">
    <source>
        <dbReference type="Proteomes" id="UP001240483"/>
    </source>
</evidence>
<dbReference type="GO" id="GO:0016755">
    <property type="term" value="F:aminoacyltransferase activity"/>
    <property type="evidence" value="ECO:0007669"/>
    <property type="project" value="InterPro"/>
</dbReference>
<dbReference type="Proteomes" id="UP001240483">
    <property type="component" value="Unassembled WGS sequence"/>
</dbReference>
<evidence type="ECO:0000256" key="6">
    <source>
        <dbReference type="ARBA" id="ARBA00023316"/>
    </source>
</evidence>
<dbReference type="RefSeq" id="WP_285332637.1">
    <property type="nucleotide sequence ID" value="NZ_JASODW010000002.1"/>
</dbReference>
<evidence type="ECO:0000313" key="7">
    <source>
        <dbReference type="EMBL" id="MDK6274708.1"/>
    </source>
</evidence>
<protein>
    <submittedName>
        <fullName evidence="7">Peptidoglycan bridge formation glycyltransferase FemA/FemB family protein</fullName>
    </submittedName>
</protein>
<dbReference type="AlphaFoldDB" id="A0AAP4FEE7"/>
<name>A0AAP4FEE7_9MICC</name>
<dbReference type="Gene3D" id="3.40.630.30">
    <property type="match status" value="2"/>
</dbReference>
<evidence type="ECO:0000256" key="5">
    <source>
        <dbReference type="ARBA" id="ARBA00023315"/>
    </source>
</evidence>
<dbReference type="InterPro" id="IPR003447">
    <property type="entry name" value="FEMABX"/>
</dbReference>
<keyword evidence="5" id="KW-0012">Acyltransferase</keyword>
<dbReference type="EMBL" id="JASODW010000002">
    <property type="protein sequence ID" value="MDK6274708.1"/>
    <property type="molecule type" value="Genomic_DNA"/>
</dbReference>
<dbReference type="GO" id="GO:0008360">
    <property type="term" value="P:regulation of cell shape"/>
    <property type="evidence" value="ECO:0007669"/>
    <property type="project" value="UniProtKB-KW"/>
</dbReference>
<reference evidence="7" key="1">
    <citation type="submission" date="2023-05" db="EMBL/GenBank/DDBJ databases">
        <title>Cataloging the Phylogenetic Diversity of Human Bladder Bacteria.</title>
        <authorList>
            <person name="Du J."/>
        </authorList>
    </citation>
    <scope>NUCLEOTIDE SEQUENCE</scope>
    <source>
        <strain evidence="7">UMB9978</strain>
    </source>
</reference>